<gene>
    <name evidence="2" type="ORF">F2Q69_00006830</name>
</gene>
<feature type="region of interest" description="Disordered" evidence="1">
    <location>
        <begin position="300"/>
        <end position="336"/>
    </location>
</feature>
<feature type="compositionally biased region" description="Basic and acidic residues" evidence="1">
    <location>
        <begin position="324"/>
        <end position="334"/>
    </location>
</feature>
<dbReference type="AlphaFoldDB" id="A0A8S9PDD2"/>
<accession>A0A8S9PDD2</accession>
<feature type="compositionally biased region" description="Polar residues" evidence="1">
    <location>
        <begin position="1"/>
        <end position="13"/>
    </location>
</feature>
<feature type="compositionally biased region" description="Basic and acidic residues" evidence="1">
    <location>
        <begin position="122"/>
        <end position="136"/>
    </location>
</feature>
<evidence type="ECO:0000313" key="3">
    <source>
        <dbReference type="Proteomes" id="UP000712600"/>
    </source>
</evidence>
<name>A0A8S9PDD2_BRACR</name>
<protein>
    <submittedName>
        <fullName evidence="2">Uncharacterized protein</fullName>
    </submittedName>
</protein>
<dbReference type="EMBL" id="QGKX02001521">
    <property type="protein sequence ID" value="KAF3511372.1"/>
    <property type="molecule type" value="Genomic_DNA"/>
</dbReference>
<dbReference type="Proteomes" id="UP000712600">
    <property type="component" value="Unassembled WGS sequence"/>
</dbReference>
<evidence type="ECO:0000256" key="1">
    <source>
        <dbReference type="SAM" id="MobiDB-lite"/>
    </source>
</evidence>
<feature type="compositionally biased region" description="Acidic residues" evidence="1">
    <location>
        <begin position="110"/>
        <end position="121"/>
    </location>
</feature>
<feature type="compositionally biased region" description="Polar residues" evidence="1">
    <location>
        <begin position="86"/>
        <end position="103"/>
    </location>
</feature>
<organism evidence="2 3">
    <name type="scientific">Brassica cretica</name>
    <name type="common">Mustard</name>
    <dbReference type="NCBI Taxonomy" id="69181"/>
    <lineage>
        <taxon>Eukaryota</taxon>
        <taxon>Viridiplantae</taxon>
        <taxon>Streptophyta</taxon>
        <taxon>Embryophyta</taxon>
        <taxon>Tracheophyta</taxon>
        <taxon>Spermatophyta</taxon>
        <taxon>Magnoliopsida</taxon>
        <taxon>eudicotyledons</taxon>
        <taxon>Gunneridae</taxon>
        <taxon>Pentapetalae</taxon>
        <taxon>rosids</taxon>
        <taxon>malvids</taxon>
        <taxon>Brassicales</taxon>
        <taxon>Brassicaceae</taxon>
        <taxon>Brassiceae</taxon>
        <taxon>Brassica</taxon>
    </lineage>
</organism>
<feature type="region of interest" description="Disordered" evidence="1">
    <location>
        <begin position="1"/>
        <end position="21"/>
    </location>
</feature>
<feature type="compositionally biased region" description="Polar residues" evidence="1">
    <location>
        <begin position="307"/>
        <end position="316"/>
    </location>
</feature>
<proteinExistence type="predicted"/>
<feature type="region of interest" description="Disordered" evidence="1">
    <location>
        <begin position="54"/>
        <end position="161"/>
    </location>
</feature>
<evidence type="ECO:0000313" key="2">
    <source>
        <dbReference type="EMBL" id="KAF3511372.1"/>
    </source>
</evidence>
<comment type="caution">
    <text evidence="2">The sequence shown here is derived from an EMBL/GenBank/DDBJ whole genome shotgun (WGS) entry which is preliminary data.</text>
</comment>
<sequence>MSADDLNNQQTRDCTAADDNVEKTPATNVTAVNADANTAAFKEVKKMFSNFEKKSAKQDKVILPRGATRIRRRRLDFTAPVHRSANARSKSSRQNPDENTPAQTPKEPEDLPPIEEGEEDEEIKRVDLDSNSHSDPTDEDADVHPRRTRSRAAQDDFQFDNSMTQEEEAIFWDKQEELVEEQNWTTCGKRRQGRKSASKKSEVRDLRDHLMNTAAEVRVTHGAHNYVINSGVEQGRTTGNTWTQNPNYDEIVFCDFHQARGHSTVNYKVLGVRLAAKLLAGELAEVLSIKDLIRESDRLPRKDKATQTENSFQGNPSGKKRGRRQDEKGNDSSRRRVNMIIGGSQYCGDTVSAIKAYQRKVETSTNSLACPRPVTSR</sequence>
<reference evidence="2" key="1">
    <citation type="submission" date="2019-12" db="EMBL/GenBank/DDBJ databases">
        <title>Genome sequencing and annotation of Brassica cretica.</title>
        <authorList>
            <person name="Studholme D.J."/>
            <person name="Sarris P."/>
        </authorList>
    </citation>
    <scope>NUCLEOTIDE SEQUENCE</scope>
    <source>
        <strain evidence="2">PFS-109/04</strain>
        <tissue evidence="2">Leaf</tissue>
    </source>
</reference>